<name>A0ABT1JG86_ACTCY</name>
<protein>
    <submittedName>
        <fullName evidence="3">TIGR04222 domain-containing protein</fullName>
    </submittedName>
</protein>
<dbReference type="InterPro" id="IPR026467">
    <property type="entry name" value="Ser/Gly_Cys_C_dom"/>
</dbReference>
<keyword evidence="2" id="KW-1133">Transmembrane helix</keyword>
<feature type="region of interest" description="Disordered" evidence="1">
    <location>
        <begin position="253"/>
        <end position="290"/>
    </location>
</feature>
<accession>A0ABT1JG86</accession>
<dbReference type="EMBL" id="AUBJ02000001">
    <property type="protein sequence ID" value="MCP2331505.1"/>
    <property type="molecule type" value="Genomic_DNA"/>
</dbReference>
<gene>
    <name evidence="3" type="ORF">G443_001775</name>
</gene>
<feature type="compositionally biased region" description="Gly residues" evidence="1">
    <location>
        <begin position="264"/>
        <end position="290"/>
    </location>
</feature>
<feature type="transmembrane region" description="Helical" evidence="2">
    <location>
        <begin position="173"/>
        <end position="192"/>
    </location>
</feature>
<reference evidence="3 4" key="1">
    <citation type="submission" date="2022-06" db="EMBL/GenBank/DDBJ databases">
        <title>Genomic Encyclopedia of Type Strains, Phase I: the one thousand microbial genomes (KMG-I) project.</title>
        <authorList>
            <person name="Kyrpides N."/>
        </authorList>
    </citation>
    <scope>NUCLEOTIDE SEQUENCE [LARGE SCALE GENOMIC DNA]</scope>
    <source>
        <strain evidence="3 4">DSM 43889</strain>
    </source>
</reference>
<organism evidence="3 4">
    <name type="scientific">Actinoalloteichus caeruleus DSM 43889</name>
    <dbReference type="NCBI Taxonomy" id="1120930"/>
    <lineage>
        <taxon>Bacteria</taxon>
        <taxon>Bacillati</taxon>
        <taxon>Actinomycetota</taxon>
        <taxon>Actinomycetes</taxon>
        <taxon>Pseudonocardiales</taxon>
        <taxon>Pseudonocardiaceae</taxon>
        <taxon>Actinoalloteichus</taxon>
        <taxon>Actinoalloteichus cyanogriseus</taxon>
    </lineage>
</organism>
<evidence type="ECO:0000256" key="1">
    <source>
        <dbReference type="SAM" id="MobiDB-lite"/>
    </source>
</evidence>
<keyword evidence="4" id="KW-1185">Reference proteome</keyword>
<dbReference type="Proteomes" id="UP000791080">
    <property type="component" value="Unassembled WGS sequence"/>
</dbReference>
<evidence type="ECO:0000313" key="3">
    <source>
        <dbReference type="EMBL" id="MCP2331505.1"/>
    </source>
</evidence>
<feature type="transmembrane region" description="Helical" evidence="2">
    <location>
        <begin position="12"/>
        <end position="30"/>
    </location>
</feature>
<evidence type="ECO:0000256" key="2">
    <source>
        <dbReference type="SAM" id="Phobius"/>
    </source>
</evidence>
<keyword evidence="2" id="KW-0812">Transmembrane</keyword>
<dbReference type="RefSeq" id="WP_026418924.1">
    <property type="nucleotide sequence ID" value="NZ_AUBJ02000001.1"/>
</dbReference>
<evidence type="ECO:0000313" key="4">
    <source>
        <dbReference type="Proteomes" id="UP000791080"/>
    </source>
</evidence>
<feature type="transmembrane region" description="Helical" evidence="2">
    <location>
        <begin position="143"/>
        <end position="161"/>
    </location>
</feature>
<proteinExistence type="predicted"/>
<comment type="caution">
    <text evidence="3">The sequence shown here is derived from an EMBL/GenBank/DDBJ whole genome shotgun (WGS) entry which is preliminary data.</text>
</comment>
<keyword evidence="2" id="KW-0472">Membrane</keyword>
<sequence>MTQTWGISGPAFLALYAVLLLFGLLLGLAIPRWSRRTAAVGPPPEVDAHRLAYLAGGARRLTDTVTAGLIADGVWRVSRGGRLHATGATPTHRLHLAAVEVSTGSGRERRRLSPVALMGTVAARELLTDLRDRGLVVPSGRHALRLLAMVPLDLALVLGVLRLVTGVNAGRPVGFLIGLVVVNLALVALVLLRALRAPDRTPLGEAVVAEARGRFPGGTPTTSARSRSGSAAGPAALTSVALLGFAGHPDPEVRDALHTASTSSGGGGGSSHSCGGGGDSGGGGGGGCGG</sequence>
<dbReference type="NCBIfam" id="TIGR04222">
    <property type="entry name" value="near_uncomplex"/>
    <property type="match status" value="1"/>
</dbReference>